<evidence type="ECO:0000313" key="7">
    <source>
        <dbReference type="EMBL" id="SCP99509.1"/>
    </source>
</evidence>
<proteinExistence type="inferred from homology"/>
<protein>
    <submittedName>
        <fullName evidence="7">Nitroreductase</fullName>
    </submittedName>
</protein>
<dbReference type="InterPro" id="IPR029479">
    <property type="entry name" value="Nitroreductase"/>
</dbReference>
<reference evidence="7 8" key="1">
    <citation type="submission" date="2016-09" db="EMBL/GenBank/DDBJ databases">
        <authorList>
            <person name="Capua I."/>
            <person name="De Benedictis P."/>
            <person name="Joannis T."/>
            <person name="Lombin L.H."/>
            <person name="Cattoli G."/>
        </authorList>
    </citation>
    <scope>NUCLEOTIDE SEQUENCE [LARGE SCALE GENOMIC DNA]</scope>
    <source>
        <strain evidence="7 8">GluBS11</strain>
    </source>
</reference>
<dbReference type="PROSITE" id="PS00198">
    <property type="entry name" value="4FE4S_FER_1"/>
    <property type="match status" value="1"/>
</dbReference>
<feature type="domain" description="4Fe-4S ferredoxin-type" evidence="6">
    <location>
        <begin position="37"/>
        <end position="58"/>
    </location>
</feature>
<organism evidence="7 8">
    <name type="scientific">Anaerobium acetethylicum</name>
    <dbReference type="NCBI Taxonomy" id="1619234"/>
    <lineage>
        <taxon>Bacteria</taxon>
        <taxon>Bacillati</taxon>
        <taxon>Bacillota</taxon>
        <taxon>Clostridia</taxon>
        <taxon>Lachnospirales</taxon>
        <taxon>Lachnospiraceae</taxon>
        <taxon>Anaerobium</taxon>
    </lineage>
</organism>
<evidence type="ECO:0000313" key="8">
    <source>
        <dbReference type="Proteomes" id="UP000199315"/>
    </source>
</evidence>
<keyword evidence="3" id="KW-0560">Oxidoreductase</keyword>
<sequence>MIKINEDKCIGCGLCVKDCFTKEIEVTGRKAKPKGIRCIECGHCIAVCPTNAIVLENYPMSEVLEYEKGAFEIDPDQYLRSLKYRRTIRQFSGRQVENQKIENIIEAGRYSPTGGNQQNVSFCVMRDDIEPLRNMVIDELYKFANLPEEEKAKLNISWYGNLWKQMYLDYHDKNRKDGLFFDAGTVILVISKSMQNACIAAAHMETMVYAQGLGMLYSGFFTRAAAHSKEIKEYLRLDQGQEVAACLVIGYPDVKYQRTVPRKPAEVAWR</sequence>
<keyword evidence="4" id="KW-0408">Iron</keyword>
<dbReference type="GO" id="GO:0051536">
    <property type="term" value="F:iron-sulfur cluster binding"/>
    <property type="evidence" value="ECO:0007669"/>
    <property type="project" value="UniProtKB-KW"/>
</dbReference>
<dbReference type="SUPFAM" id="SSF54862">
    <property type="entry name" value="4Fe-4S ferredoxins"/>
    <property type="match status" value="1"/>
</dbReference>
<dbReference type="InterPro" id="IPR017900">
    <property type="entry name" value="4Fe4S_Fe_S_CS"/>
</dbReference>
<dbReference type="RefSeq" id="WP_091236854.1">
    <property type="nucleotide sequence ID" value="NZ_FMKA01000044.1"/>
</dbReference>
<evidence type="ECO:0000256" key="5">
    <source>
        <dbReference type="ARBA" id="ARBA00023014"/>
    </source>
</evidence>
<dbReference type="STRING" id="1619234.SAMN05421730_10447"/>
<dbReference type="InterPro" id="IPR017896">
    <property type="entry name" value="4Fe4S_Fe-S-bd"/>
</dbReference>
<name>A0A1D3TYI3_9FIRM</name>
<dbReference type="GO" id="GO:0016491">
    <property type="term" value="F:oxidoreductase activity"/>
    <property type="evidence" value="ECO:0007669"/>
    <property type="project" value="UniProtKB-KW"/>
</dbReference>
<evidence type="ECO:0000256" key="1">
    <source>
        <dbReference type="ARBA" id="ARBA00007118"/>
    </source>
</evidence>
<dbReference type="Proteomes" id="UP000199315">
    <property type="component" value="Unassembled WGS sequence"/>
</dbReference>
<dbReference type="EMBL" id="FMKA01000044">
    <property type="protein sequence ID" value="SCP99509.1"/>
    <property type="molecule type" value="Genomic_DNA"/>
</dbReference>
<keyword evidence="8" id="KW-1185">Reference proteome</keyword>
<keyword evidence="2" id="KW-0479">Metal-binding</keyword>
<evidence type="ECO:0000256" key="3">
    <source>
        <dbReference type="ARBA" id="ARBA00023002"/>
    </source>
</evidence>
<dbReference type="Pfam" id="PF00881">
    <property type="entry name" value="Nitroreductase"/>
    <property type="match status" value="1"/>
</dbReference>
<dbReference type="AlphaFoldDB" id="A0A1D3TYI3"/>
<dbReference type="Pfam" id="PF13237">
    <property type="entry name" value="Fer4_10"/>
    <property type="match status" value="1"/>
</dbReference>
<dbReference type="PROSITE" id="PS51379">
    <property type="entry name" value="4FE4S_FER_2"/>
    <property type="match status" value="2"/>
</dbReference>
<dbReference type="InterPro" id="IPR000415">
    <property type="entry name" value="Nitroreductase-like"/>
</dbReference>
<evidence type="ECO:0000256" key="4">
    <source>
        <dbReference type="ARBA" id="ARBA00023004"/>
    </source>
</evidence>
<dbReference type="OrthoDB" id="368873at2"/>
<dbReference type="SUPFAM" id="SSF55469">
    <property type="entry name" value="FMN-dependent nitroreductase-like"/>
    <property type="match status" value="1"/>
</dbReference>
<dbReference type="Gene3D" id="3.30.70.20">
    <property type="match status" value="2"/>
</dbReference>
<evidence type="ECO:0000259" key="6">
    <source>
        <dbReference type="PROSITE" id="PS51379"/>
    </source>
</evidence>
<accession>A0A1D3TYI3</accession>
<dbReference type="PANTHER" id="PTHR43673:SF10">
    <property type="entry name" value="NADH DEHYDROGENASE_NAD(P)H NITROREDUCTASE XCC3605-RELATED"/>
    <property type="match status" value="1"/>
</dbReference>
<keyword evidence="5" id="KW-0411">Iron-sulfur</keyword>
<feature type="domain" description="4Fe-4S ferredoxin-type" evidence="6">
    <location>
        <begin position="1"/>
        <end position="29"/>
    </location>
</feature>
<gene>
    <name evidence="7" type="ORF">SAMN05421730_10447</name>
</gene>
<comment type="similarity">
    <text evidence="1">Belongs to the nitroreductase family.</text>
</comment>
<dbReference type="GO" id="GO:0046872">
    <property type="term" value="F:metal ion binding"/>
    <property type="evidence" value="ECO:0007669"/>
    <property type="project" value="UniProtKB-KW"/>
</dbReference>
<evidence type="ECO:0000256" key="2">
    <source>
        <dbReference type="ARBA" id="ARBA00022723"/>
    </source>
</evidence>
<dbReference type="PANTHER" id="PTHR43673">
    <property type="entry name" value="NAD(P)H NITROREDUCTASE YDGI-RELATED"/>
    <property type="match status" value="1"/>
</dbReference>
<dbReference type="Gene3D" id="3.40.109.10">
    <property type="entry name" value="NADH Oxidase"/>
    <property type="match status" value="1"/>
</dbReference>